<evidence type="ECO:0000256" key="4">
    <source>
        <dbReference type="ARBA" id="ARBA00035206"/>
    </source>
</evidence>
<dbReference type="InterPro" id="IPR041988">
    <property type="entry name" value="Ribosomal_uL24_KOW"/>
</dbReference>
<dbReference type="AlphaFoldDB" id="A0A847VDF1"/>
<dbReference type="Proteomes" id="UP000564033">
    <property type="component" value="Unassembled WGS sequence"/>
</dbReference>
<dbReference type="InterPro" id="IPR008991">
    <property type="entry name" value="Translation_prot_SH3-like_sf"/>
</dbReference>
<gene>
    <name evidence="5" type="primary">rplX</name>
    <name evidence="9" type="ORF">GX888_02070</name>
</gene>
<dbReference type="InterPro" id="IPR057264">
    <property type="entry name" value="Ribosomal_uL24_C"/>
</dbReference>
<keyword evidence="5" id="KW-0694">RNA-binding</keyword>
<evidence type="ECO:0000313" key="10">
    <source>
        <dbReference type="Proteomes" id="UP000564033"/>
    </source>
</evidence>
<feature type="domain" description="KOW" evidence="8">
    <location>
        <begin position="2"/>
        <end position="29"/>
    </location>
</feature>
<dbReference type="GO" id="GO:0006412">
    <property type="term" value="P:translation"/>
    <property type="evidence" value="ECO:0007669"/>
    <property type="project" value="UniProtKB-UniRule"/>
</dbReference>
<feature type="compositionally biased region" description="Basic and acidic residues" evidence="7">
    <location>
        <begin position="137"/>
        <end position="148"/>
    </location>
</feature>
<organism evidence="9 10">
    <name type="scientific">Candidatus Dojkabacteria bacterium</name>
    <dbReference type="NCBI Taxonomy" id="2099670"/>
    <lineage>
        <taxon>Bacteria</taxon>
        <taxon>Candidatus Dojkabacteria</taxon>
    </lineage>
</organism>
<feature type="region of interest" description="Disordered" evidence="7">
    <location>
        <begin position="108"/>
        <end position="148"/>
    </location>
</feature>
<evidence type="ECO:0000259" key="8">
    <source>
        <dbReference type="SMART" id="SM00739"/>
    </source>
</evidence>
<dbReference type="InterPro" id="IPR005825">
    <property type="entry name" value="Ribosomal_uL24_CS"/>
</dbReference>
<dbReference type="NCBIfam" id="TIGR01079">
    <property type="entry name" value="rplX_bact"/>
    <property type="match status" value="1"/>
</dbReference>
<evidence type="ECO:0000256" key="1">
    <source>
        <dbReference type="ARBA" id="ARBA00010618"/>
    </source>
</evidence>
<dbReference type="SMART" id="SM00739">
    <property type="entry name" value="KOW"/>
    <property type="match status" value="1"/>
</dbReference>
<comment type="caution">
    <text evidence="9">The sequence shown here is derived from an EMBL/GenBank/DDBJ whole genome shotgun (WGS) entry which is preliminary data.</text>
</comment>
<feature type="compositionally biased region" description="Basic and acidic residues" evidence="7">
    <location>
        <begin position="108"/>
        <end position="121"/>
    </location>
</feature>
<dbReference type="GO" id="GO:0005840">
    <property type="term" value="C:ribosome"/>
    <property type="evidence" value="ECO:0007669"/>
    <property type="project" value="UniProtKB-KW"/>
</dbReference>
<feature type="compositionally biased region" description="Basic residues" evidence="7">
    <location>
        <begin position="122"/>
        <end position="136"/>
    </location>
</feature>
<dbReference type="Gene3D" id="2.30.30.30">
    <property type="match status" value="1"/>
</dbReference>
<keyword evidence="5" id="KW-0699">rRNA-binding</keyword>
<keyword evidence="3 5" id="KW-0687">Ribonucleoprotein</keyword>
<name>A0A847VDF1_9BACT</name>
<dbReference type="GO" id="GO:1990904">
    <property type="term" value="C:ribonucleoprotein complex"/>
    <property type="evidence" value="ECO:0007669"/>
    <property type="project" value="UniProtKB-KW"/>
</dbReference>
<reference evidence="9 10" key="1">
    <citation type="journal article" date="2020" name="Biotechnol. Biofuels">
        <title>New insights from the biogas microbiome by comprehensive genome-resolved metagenomics of nearly 1600 species originating from multiple anaerobic digesters.</title>
        <authorList>
            <person name="Campanaro S."/>
            <person name="Treu L."/>
            <person name="Rodriguez-R L.M."/>
            <person name="Kovalovszki A."/>
            <person name="Ziels R.M."/>
            <person name="Maus I."/>
            <person name="Zhu X."/>
            <person name="Kougias P.G."/>
            <person name="Basile A."/>
            <person name="Luo G."/>
            <person name="Schluter A."/>
            <person name="Konstantinidis K.T."/>
            <person name="Angelidaki I."/>
        </authorList>
    </citation>
    <scope>NUCLEOTIDE SEQUENCE [LARGE SCALE GENOMIC DNA]</scope>
    <source>
        <strain evidence="9">AS19jrsBPTG_9</strain>
    </source>
</reference>
<evidence type="ECO:0000256" key="2">
    <source>
        <dbReference type="ARBA" id="ARBA00022980"/>
    </source>
</evidence>
<comment type="similarity">
    <text evidence="1 5 6">Belongs to the universal ribosomal protein uL24 family.</text>
</comment>
<keyword evidence="2 5" id="KW-0689">Ribosomal protein</keyword>
<comment type="function">
    <text evidence="5">One of the proteins that surrounds the polypeptide exit tunnel on the outside of the subunit.</text>
</comment>
<evidence type="ECO:0000256" key="5">
    <source>
        <dbReference type="HAMAP-Rule" id="MF_01326"/>
    </source>
</evidence>
<protein>
    <recommendedName>
        <fullName evidence="4 5">Large ribosomal subunit protein uL24</fullName>
    </recommendedName>
</protein>
<dbReference type="SUPFAM" id="SSF50104">
    <property type="entry name" value="Translation proteins SH3-like domain"/>
    <property type="match status" value="1"/>
</dbReference>
<accession>A0A847VDF1</accession>
<evidence type="ECO:0000313" key="9">
    <source>
        <dbReference type="EMBL" id="NLZ24511.1"/>
    </source>
</evidence>
<evidence type="ECO:0000256" key="3">
    <source>
        <dbReference type="ARBA" id="ARBA00023274"/>
    </source>
</evidence>
<evidence type="ECO:0000256" key="6">
    <source>
        <dbReference type="RuleBase" id="RU003477"/>
    </source>
</evidence>
<dbReference type="InterPro" id="IPR014722">
    <property type="entry name" value="Rib_uL2_dom2"/>
</dbReference>
<dbReference type="InterPro" id="IPR003256">
    <property type="entry name" value="Ribosomal_uL24"/>
</dbReference>
<dbReference type="Pfam" id="PF17136">
    <property type="entry name" value="ribosomal_L24"/>
    <property type="match status" value="1"/>
</dbReference>
<dbReference type="CDD" id="cd06089">
    <property type="entry name" value="KOW_RPL26"/>
    <property type="match status" value="1"/>
</dbReference>
<comment type="subunit">
    <text evidence="5">Part of the 50S ribosomal subunit.</text>
</comment>
<dbReference type="InterPro" id="IPR005824">
    <property type="entry name" value="KOW"/>
</dbReference>
<dbReference type="HAMAP" id="MF_01326_B">
    <property type="entry name" value="Ribosomal_uL24_B"/>
    <property type="match status" value="1"/>
</dbReference>
<proteinExistence type="inferred from homology"/>
<dbReference type="Pfam" id="PF00467">
    <property type="entry name" value="KOW"/>
    <property type="match status" value="1"/>
</dbReference>
<dbReference type="GO" id="GO:0003735">
    <property type="term" value="F:structural constituent of ribosome"/>
    <property type="evidence" value="ECO:0007669"/>
    <property type="project" value="InterPro"/>
</dbReference>
<dbReference type="GO" id="GO:0019843">
    <property type="term" value="F:rRNA binding"/>
    <property type="evidence" value="ECO:0007669"/>
    <property type="project" value="UniProtKB-UniRule"/>
</dbReference>
<dbReference type="PANTHER" id="PTHR12903">
    <property type="entry name" value="MITOCHONDRIAL RIBOSOMAL PROTEIN L24"/>
    <property type="match status" value="1"/>
</dbReference>
<dbReference type="EMBL" id="JAAZIL010000051">
    <property type="protein sequence ID" value="NLZ24511.1"/>
    <property type="molecule type" value="Genomic_DNA"/>
</dbReference>
<evidence type="ECO:0000256" key="7">
    <source>
        <dbReference type="SAM" id="MobiDB-lite"/>
    </source>
</evidence>
<comment type="function">
    <text evidence="5">One of two assembly initiator proteins, it binds directly to the 5'-end of the 23S rRNA, where it nucleates assembly of the 50S subunit.</text>
</comment>
<sequence>MRIKKGDTVKILYGKDRGRQGPVVAVNPKERKIIVEGINIYKKHVKGDGKSRESEILTIAKPLHLSKVMLICSSCNKATRVGIKRESGKVERVCKKCQKVIEMVEKKTVEEEKKSKVESKPTKKTTSKATVSKKKTEKKETKPKDKKK</sequence>
<dbReference type="PROSITE" id="PS01108">
    <property type="entry name" value="RIBOSOMAL_L24"/>
    <property type="match status" value="1"/>
</dbReference>